<sequence>MKRRYSVPLVGIVLLLVLAGVLDRAFPLPQPPAAAVRVLAADGELLRAFAAPDQTWRYSIRPEQVAPVYTEVLLAYEDRGFFYHPGINPLAIVRAAWQNARAGEVVSGGSTLSMQVAGLLDPYPRTLVGKLRQALRALQLEWHYSKAEILTLYYNLAPFGGMLSGVEAASQHYFGKPAGRLSDAEAALLVVLPQRPSDWRPDRYPQRARQARDKVLRRMHALGLWSETRVEAALREPVAALPPQPPLLAPLLARRLQQACLQCRDIPTLIDASLQRRLQHLVGRYTRGMNEHQSLAVMVVRNRDRAVRGYVGAARFGDRLSQGHVDMTRAIRSPGSALKPFAYAMALDRGLIHSHSMLLDTPRYGLRYRPHNFTGGFAGPVTVTDALQRSLNLPVVQLVEHLGAERLVAGLHNSGLAMQGPGVTDPSSAVVLGAVGTTLESLVGRYTAFARGGLAGDVRLRPGDPDQDRWLMSPGAAWISWRILAQNPWRALGQVGESSWVLGWKTGTSYGYRDAWAIGVSPEWTIGVWVGRPDGSPSPGRHGRRTAAPLLFQVHALLGETGVPLPRPESVSRETVCWPLGTRLDHPHNRNGNCLQQHQAWLLDNTAPSTLAQAPTAEAEPLLRRVWVDATGRARAPGCRAPGQHLSMRQIAIWPVQAEPWLKPQWQRQQRLPGPADSCTRLNGTEVPIRITGIENGSRIQLPPGRRVLEVDLQVHGSQGRLNWYLNGEPLESEREGAFFTLKLSRSGFYHLSVVDSHGNTDAMRFTFEKAL</sequence>
<dbReference type="EMBL" id="JAHQZT010000031">
    <property type="protein sequence ID" value="MBV0934667.1"/>
    <property type="molecule type" value="Genomic_DNA"/>
</dbReference>
<dbReference type="PANTHER" id="PTHR32282:SF15">
    <property type="entry name" value="PENICILLIN-BINDING PROTEIN 1C"/>
    <property type="match status" value="1"/>
</dbReference>
<evidence type="ECO:0000256" key="4">
    <source>
        <dbReference type="ARBA" id="ARBA00022679"/>
    </source>
</evidence>
<dbReference type="InterPro" id="IPR001460">
    <property type="entry name" value="PCN-bd_Tpept"/>
</dbReference>
<dbReference type="Pfam" id="PF00912">
    <property type="entry name" value="Transgly"/>
    <property type="match status" value="1"/>
</dbReference>
<reference evidence="8 9" key="1">
    <citation type="submission" date="2021-06" db="EMBL/GenBank/DDBJ databases">
        <title>Bacterium isolated from marine sediment.</title>
        <authorList>
            <person name="Zhu K.-L."/>
            <person name="Du Z.-J."/>
            <person name="Liang Q.-Y."/>
        </authorList>
    </citation>
    <scope>NUCLEOTIDE SEQUENCE [LARGE SCALE GENOMIC DNA]</scope>
    <source>
        <strain evidence="8 9">A346</strain>
    </source>
</reference>
<feature type="domain" description="Glycosyl transferase family 51" evidence="6">
    <location>
        <begin position="44"/>
        <end position="220"/>
    </location>
</feature>
<protein>
    <submittedName>
        <fullName evidence="8">Penicillin-binding protein 1C</fullName>
    </submittedName>
</protein>
<comment type="similarity">
    <text evidence="3">In the N-terminal section; belongs to the glycosyltransferase 51 family.</text>
</comment>
<comment type="similarity">
    <text evidence="2">In the C-terminal section; belongs to the transpeptidase family.</text>
</comment>
<comment type="pathway">
    <text evidence="1">Cell wall biogenesis; peptidoglycan biosynthesis.</text>
</comment>
<comment type="caution">
    <text evidence="8">The sequence shown here is derived from an EMBL/GenBank/DDBJ whole genome shotgun (WGS) entry which is preliminary data.</text>
</comment>
<dbReference type="NCBIfam" id="TIGR02073">
    <property type="entry name" value="PBP_1c"/>
    <property type="match status" value="1"/>
</dbReference>
<dbReference type="PANTHER" id="PTHR32282">
    <property type="entry name" value="BINDING PROTEIN TRANSPEPTIDASE, PUTATIVE-RELATED"/>
    <property type="match status" value="1"/>
</dbReference>
<evidence type="ECO:0000256" key="1">
    <source>
        <dbReference type="ARBA" id="ARBA00004752"/>
    </source>
</evidence>
<dbReference type="Pfam" id="PF00905">
    <property type="entry name" value="Transpeptidase"/>
    <property type="match status" value="1"/>
</dbReference>
<dbReference type="Pfam" id="PF06832">
    <property type="entry name" value="BiPBP_C"/>
    <property type="match status" value="1"/>
</dbReference>
<keyword evidence="9" id="KW-1185">Reference proteome</keyword>
<evidence type="ECO:0000259" key="5">
    <source>
        <dbReference type="Pfam" id="PF00905"/>
    </source>
</evidence>
<accession>A0ABS6MG32</accession>
<evidence type="ECO:0000313" key="9">
    <source>
        <dbReference type="Proteomes" id="UP000755551"/>
    </source>
</evidence>
<evidence type="ECO:0000259" key="6">
    <source>
        <dbReference type="Pfam" id="PF00912"/>
    </source>
</evidence>
<evidence type="ECO:0000256" key="3">
    <source>
        <dbReference type="ARBA" id="ARBA00007739"/>
    </source>
</evidence>
<evidence type="ECO:0000256" key="2">
    <source>
        <dbReference type="ARBA" id="ARBA00007090"/>
    </source>
</evidence>
<dbReference type="InterPro" id="IPR050396">
    <property type="entry name" value="Glycosyltr_51/Transpeptidase"/>
</dbReference>
<organism evidence="8 9">
    <name type="scientific">Marinobacterium weihaiense</name>
    <dbReference type="NCBI Taxonomy" id="2851016"/>
    <lineage>
        <taxon>Bacteria</taxon>
        <taxon>Pseudomonadati</taxon>
        <taxon>Pseudomonadota</taxon>
        <taxon>Gammaproteobacteria</taxon>
        <taxon>Oceanospirillales</taxon>
        <taxon>Oceanospirillaceae</taxon>
        <taxon>Marinobacterium</taxon>
    </lineage>
</organism>
<name>A0ABS6MG32_9GAMM</name>
<keyword evidence="4" id="KW-0808">Transferase</keyword>
<dbReference type="Proteomes" id="UP000755551">
    <property type="component" value="Unassembled WGS sequence"/>
</dbReference>
<evidence type="ECO:0000259" key="7">
    <source>
        <dbReference type="Pfam" id="PF06832"/>
    </source>
</evidence>
<dbReference type="RefSeq" id="WP_217336071.1">
    <property type="nucleotide sequence ID" value="NZ_JAHQZT010000031.1"/>
</dbReference>
<dbReference type="InterPro" id="IPR001264">
    <property type="entry name" value="Glyco_trans_51"/>
</dbReference>
<dbReference type="InterPro" id="IPR009647">
    <property type="entry name" value="PBP_C"/>
</dbReference>
<evidence type="ECO:0000313" key="8">
    <source>
        <dbReference type="EMBL" id="MBV0934667.1"/>
    </source>
</evidence>
<dbReference type="InterPro" id="IPR011815">
    <property type="entry name" value="PBP_1c"/>
</dbReference>
<feature type="domain" description="Penicillin-binding protein transpeptidase" evidence="5">
    <location>
        <begin position="298"/>
        <end position="513"/>
    </location>
</feature>
<proteinExistence type="inferred from homology"/>
<feature type="domain" description="Penicillin-binding C-terminal" evidence="7">
    <location>
        <begin position="685"/>
        <end position="766"/>
    </location>
</feature>
<gene>
    <name evidence="8" type="primary">pbpC</name>
    <name evidence="8" type="ORF">KTN04_15110</name>
</gene>